<feature type="compositionally biased region" description="Basic and acidic residues" evidence="9">
    <location>
        <begin position="348"/>
        <end position="359"/>
    </location>
</feature>
<name>A0A3M7S763_BRAPC</name>
<dbReference type="InterPro" id="IPR009057">
    <property type="entry name" value="Homeodomain-like_sf"/>
</dbReference>
<dbReference type="FunFam" id="1.10.10.60:FF:000574">
    <property type="entry name" value="Homeobox protein CHOX-CAD2"/>
    <property type="match status" value="1"/>
</dbReference>
<dbReference type="InterPro" id="IPR047152">
    <property type="entry name" value="Caudal_homeobox"/>
</dbReference>
<dbReference type="GO" id="GO:0009948">
    <property type="term" value="P:anterior/posterior axis specification"/>
    <property type="evidence" value="ECO:0007669"/>
    <property type="project" value="TreeGrafter"/>
</dbReference>
<feature type="DNA-binding region" description="Homeobox" evidence="7">
    <location>
        <begin position="248"/>
        <end position="307"/>
    </location>
</feature>
<dbReference type="InterPro" id="IPR017970">
    <property type="entry name" value="Homeobox_CS"/>
</dbReference>
<evidence type="ECO:0000256" key="2">
    <source>
        <dbReference type="ARBA" id="ARBA00010341"/>
    </source>
</evidence>
<feature type="compositionally biased region" description="Low complexity" evidence="9">
    <location>
        <begin position="1"/>
        <end position="15"/>
    </location>
</feature>
<dbReference type="PROSITE" id="PS50071">
    <property type="entry name" value="HOMEOBOX_2"/>
    <property type="match status" value="1"/>
</dbReference>
<evidence type="ECO:0000256" key="5">
    <source>
        <dbReference type="ARBA" id="ARBA00023155"/>
    </source>
</evidence>
<keyword evidence="3" id="KW-0217">Developmental protein</keyword>
<dbReference type="Pfam" id="PF00046">
    <property type="entry name" value="Homeodomain"/>
    <property type="match status" value="1"/>
</dbReference>
<dbReference type="OrthoDB" id="6159439at2759"/>
<dbReference type="PANTHER" id="PTHR24332">
    <property type="entry name" value="HOMEOBOX PROTEIN CDX"/>
    <property type="match status" value="1"/>
</dbReference>
<dbReference type="PROSITE" id="PS00027">
    <property type="entry name" value="HOMEOBOX_1"/>
    <property type="match status" value="1"/>
</dbReference>
<evidence type="ECO:0000256" key="9">
    <source>
        <dbReference type="SAM" id="MobiDB-lite"/>
    </source>
</evidence>
<feature type="region of interest" description="Disordered" evidence="9">
    <location>
        <begin position="1"/>
        <end position="23"/>
    </location>
</feature>
<feature type="region of interest" description="Disordered" evidence="9">
    <location>
        <begin position="81"/>
        <end position="133"/>
    </location>
</feature>
<evidence type="ECO:0000256" key="1">
    <source>
        <dbReference type="ARBA" id="ARBA00004123"/>
    </source>
</evidence>
<dbReference type="AlphaFoldDB" id="A0A3M7S763"/>
<feature type="compositionally biased region" description="Low complexity" evidence="9">
    <location>
        <begin position="84"/>
        <end position="107"/>
    </location>
</feature>
<dbReference type="STRING" id="10195.A0A3M7S763"/>
<dbReference type="GO" id="GO:0000977">
    <property type="term" value="F:RNA polymerase II transcription regulatory region sequence-specific DNA binding"/>
    <property type="evidence" value="ECO:0007669"/>
    <property type="project" value="TreeGrafter"/>
</dbReference>
<evidence type="ECO:0000256" key="6">
    <source>
        <dbReference type="ARBA" id="ARBA00023242"/>
    </source>
</evidence>
<comment type="caution">
    <text evidence="11">The sequence shown here is derived from an EMBL/GenBank/DDBJ whole genome shotgun (WGS) entry which is preliminary data.</text>
</comment>
<dbReference type="PANTHER" id="PTHR24332:SF9">
    <property type="entry name" value="HOMEOTIC PROTEIN CAUDAL"/>
    <property type="match status" value="1"/>
</dbReference>
<dbReference type="InterPro" id="IPR001356">
    <property type="entry name" value="HD"/>
</dbReference>
<comment type="subcellular location">
    <subcellularLocation>
        <location evidence="1 7 8">Nucleus</location>
    </subcellularLocation>
</comment>
<dbReference type="InterPro" id="IPR020479">
    <property type="entry name" value="HD_metazoa"/>
</dbReference>
<feature type="domain" description="Homeobox" evidence="10">
    <location>
        <begin position="246"/>
        <end position="306"/>
    </location>
</feature>
<feature type="compositionally biased region" description="Polar residues" evidence="9">
    <location>
        <begin position="360"/>
        <end position="375"/>
    </location>
</feature>
<sequence length="483" mass="53974">MHEILSSSPSMVDSSTPIDKDPEPSYYYGQNDFYYQNPAVAAAVLNQHYQYSNSAFSLNSLVEGADQPVLANQLHKPVHFNWQSTPNMSKNSSPNTNPTNTSSSSDSDYFNPAGYQEPSKYQQQGVFGSSRHPAPPAAFAHTNFYHYDQYQRQCGYYSSPKYEDMDVKQSKLVSSSPKCEQAASQALSSSSSCSFTSSPNSNKNTSTPTTVSSQNANVSSTSAPNAPPDSFEWMKPVKSAPNGKTRTKDKYRVVYSEPQRVELEKEFLFSKYITIKRKAELSQVLSLSERQIKIWFQNRRAKERKTNRKQKMSQQENVTSTTKSVKNEYSDDEMEEEYEESVNGDESNEAKSEMADKKSSSVSQSGLGLPTSKNPQCPVYPGQSFGQSQFCQPIYNQYSPANSYQGFYQSPYSAYQQSFQADYSGFAAPGQPSDFNQMAPVQHNFQFSNSDYLMTRPGSSSLPQPAVNSSNSIIQVLSQFQSI</sequence>
<protein>
    <submittedName>
        <fullName evidence="11">Homeobox CDX-1</fullName>
    </submittedName>
</protein>
<keyword evidence="12" id="KW-1185">Reference proteome</keyword>
<evidence type="ECO:0000256" key="4">
    <source>
        <dbReference type="ARBA" id="ARBA00023125"/>
    </source>
</evidence>
<feature type="region of interest" description="Disordered" evidence="9">
    <location>
        <begin position="190"/>
        <end position="245"/>
    </location>
</feature>
<dbReference type="PRINTS" id="PR00024">
    <property type="entry name" value="HOMEOBOX"/>
</dbReference>
<keyword evidence="4 7" id="KW-0238">DNA-binding</keyword>
<feature type="compositionally biased region" description="Polar residues" evidence="9">
    <location>
        <begin position="214"/>
        <end position="224"/>
    </location>
</feature>
<feature type="compositionally biased region" description="Polar residues" evidence="9">
    <location>
        <begin position="312"/>
        <end position="324"/>
    </location>
</feature>
<feature type="compositionally biased region" description="Basic residues" evidence="9">
    <location>
        <begin position="301"/>
        <end position="311"/>
    </location>
</feature>
<dbReference type="Proteomes" id="UP000276133">
    <property type="component" value="Unassembled WGS sequence"/>
</dbReference>
<feature type="compositionally biased region" description="Acidic residues" evidence="9">
    <location>
        <begin position="330"/>
        <end position="347"/>
    </location>
</feature>
<keyword evidence="6 7" id="KW-0539">Nucleus</keyword>
<dbReference type="GO" id="GO:0009887">
    <property type="term" value="P:animal organ morphogenesis"/>
    <property type="evidence" value="ECO:0007669"/>
    <property type="project" value="TreeGrafter"/>
</dbReference>
<evidence type="ECO:0000256" key="8">
    <source>
        <dbReference type="RuleBase" id="RU000682"/>
    </source>
</evidence>
<dbReference type="GO" id="GO:0000981">
    <property type="term" value="F:DNA-binding transcription factor activity, RNA polymerase II-specific"/>
    <property type="evidence" value="ECO:0007669"/>
    <property type="project" value="InterPro"/>
</dbReference>
<gene>
    <name evidence="11" type="ORF">BpHYR1_045883</name>
</gene>
<dbReference type="GO" id="GO:0005634">
    <property type="term" value="C:nucleus"/>
    <property type="evidence" value="ECO:0007669"/>
    <property type="project" value="UniProtKB-SubCell"/>
</dbReference>
<keyword evidence="5 7" id="KW-0371">Homeobox</keyword>
<comment type="similarity">
    <text evidence="2">Belongs to the Caudal homeobox family.</text>
</comment>
<feature type="region of interest" description="Disordered" evidence="9">
    <location>
        <begin position="301"/>
        <end position="380"/>
    </location>
</feature>
<evidence type="ECO:0000259" key="10">
    <source>
        <dbReference type="PROSITE" id="PS50071"/>
    </source>
</evidence>
<dbReference type="EMBL" id="REGN01001916">
    <property type="protein sequence ID" value="RNA31621.1"/>
    <property type="molecule type" value="Genomic_DNA"/>
</dbReference>
<dbReference type="CDD" id="cd00086">
    <property type="entry name" value="homeodomain"/>
    <property type="match status" value="1"/>
</dbReference>
<accession>A0A3M7S763</accession>
<evidence type="ECO:0000256" key="3">
    <source>
        <dbReference type="ARBA" id="ARBA00022473"/>
    </source>
</evidence>
<evidence type="ECO:0000256" key="7">
    <source>
        <dbReference type="PROSITE-ProRule" id="PRU00108"/>
    </source>
</evidence>
<dbReference type="Gene3D" id="1.10.10.60">
    <property type="entry name" value="Homeodomain-like"/>
    <property type="match status" value="1"/>
</dbReference>
<proteinExistence type="inferred from homology"/>
<evidence type="ECO:0000313" key="12">
    <source>
        <dbReference type="Proteomes" id="UP000276133"/>
    </source>
</evidence>
<dbReference type="SMART" id="SM00389">
    <property type="entry name" value="HOX"/>
    <property type="match status" value="1"/>
</dbReference>
<dbReference type="GO" id="GO:0030154">
    <property type="term" value="P:cell differentiation"/>
    <property type="evidence" value="ECO:0007669"/>
    <property type="project" value="TreeGrafter"/>
</dbReference>
<feature type="compositionally biased region" description="Low complexity" evidence="9">
    <location>
        <begin position="190"/>
        <end position="213"/>
    </location>
</feature>
<reference evidence="11 12" key="1">
    <citation type="journal article" date="2018" name="Sci. Rep.">
        <title>Genomic signatures of local adaptation to the degree of environmental predictability in rotifers.</title>
        <authorList>
            <person name="Franch-Gras L."/>
            <person name="Hahn C."/>
            <person name="Garcia-Roger E.M."/>
            <person name="Carmona M.J."/>
            <person name="Serra M."/>
            <person name="Gomez A."/>
        </authorList>
    </citation>
    <scope>NUCLEOTIDE SEQUENCE [LARGE SCALE GENOMIC DNA]</scope>
    <source>
        <strain evidence="11">HYR1</strain>
    </source>
</reference>
<dbReference type="SUPFAM" id="SSF46689">
    <property type="entry name" value="Homeodomain-like"/>
    <property type="match status" value="1"/>
</dbReference>
<evidence type="ECO:0000313" key="11">
    <source>
        <dbReference type="EMBL" id="RNA31621.1"/>
    </source>
</evidence>
<organism evidence="11 12">
    <name type="scientific">Brachionus plicatilis</name>
    <name type="common">Marine rotifer</name>
    <name type="synonym">Brachionus muelleri</name>
    <dbReference type="NCBI Taxonomy" id="10195"/>
    <lineage>
        <taxon>Eukaryota</taxon>
        <taxon>Metazoa</taxon>
        <taxon>Spiralia</taxon>
        <taxon>Gnathifera</taxon>
        <taxon>Rotifera</taxon>
        <taxon>Eurotatoria</taxon>
        <taxon>Monogononta</taxon>
        <taxon>Pseudotrocha</taxon>
        <taxon>Ploima</taxon>
        <taxon>Brachionidae</taxon>
        <taxon>Brachionus</taxon>
    </lineage>
</organism>